<evidence type="ECO:0000313" key="2">
    <source>
        <dbReference type="Proteomes" id="UP000198734"/>
    </source>
</evidence>
<accession>A0A1I5YK93</accession>
<organism evidence="1 2">
    <name type="scientific">Psychrobacillus psychrotolerans</name>
    <dbReference type="NCBI Taxonomy" id="126156"/>
    <lineage>
        <taxon>Bacteria</taxon>
        <taxon>Bacillati</taxon>
        <taxon>Bacillota</taxon>
        <taxon>Bacilli</taxon>
        <taxon>Bacillales</taxon>
        <taxon>Bacillaceae</taxon>
        <taxon>Psychrobacillus</taxon>
    </lineage>
</organism>
<dbReference type="AlphaFoldDB" id="A0A1I5YK93"/>
<protein>
    <submittedName>
        <fullName evidence="1">Uncharacterized protein</fullName>
    </submittedName>
</protein>
<name>A0A1I5YK93_9BACI</name>
<gene>
    <name evidence="1" type="ORF">SAMN05421670_2059</name>
</gene>
<reference evidence="2" key="1">
    <citation type="submission" date="2016-10" db="EMBL/GenBank/DDBJ databases">
        <authorList>
            <person name="Varghese N."/>
            <person name="Submissions S."/>
        </authorList>
    </citation>
    <scope>NUCLEOTIDE SEQUENCE [LARGE SCALE GENOMIC DNA]</scope>
    <source>
        <strain evidence="2">DSM 11706</strain>
    </source>
</reference>
<dbReference type="RefSeq" id="WP_093536803.1">
    <property type="nucleotide sequence ID" value="NZ_FOXU01000003.1"/>
</dbReference>
<sequence>MLEKELLDEKDNRKYFVYMTNRSPHFPMFEEQLKNIENRMYEEIDMGYTNLWVMKRIGILKEQKWTYFPENDLEVIENSGHNQEEKHNYYAFLFLKMDADSPFILYSSFEKVISFSTLEEAVENATELLKKKSSYYPNRVFYVLCGKLLKNYTWH</sequence>
<evidence type="ECO:0000313" key="1">
    <source>
        <dbReference type="EMBL" id="SFQ44643.1"/>
    </source>
</evidence>
<dbReference type="Proteomes" id="UP000198734">
    <property type="component" value="Unassembled WGS sequence"/>
</dbReference>
<keyword evidence="2" id="KW-1185">Reference proteome</keyword>
<dbReference type="OrthoDB" id="2451044at2"/>
<dbReference type="EMBL" id="FOXU01000003">
    <property type="protein sequence ID" value="SFQ44643.1"/>
    <property type="molecule type" value="Genomic_DNA"/>
</dbReference>
<proteinExistence type="predicted"/>